<protein>
    <submittedName>
        <fullName evidence="1">Uncharacterized protein</fullName>
    </submittedName>
</protein>
<gene>
    <name evidence="1" type="ORF">EQG49_06525</name>
</gene>
<dbReference type="RefSeq" id="WP_133363215.1">
    <property type="nucleotide sequence ID" value="NZ_CP037940.1"/>
</dbReference>
<organism evidence="1 2">
    <name type="scientific">Periweissella cryptocerci</name>
    <dbReference type="NCBI Taxonomy" id="2506420"/>
    <lineage>
        <taxon>Bacteria</taxon>
        <taxon>Bacillati</taxon>
        <taxon>Bacillota</taxon>
        <taxon>Bacilli</taxon>
        <taxon>Lactobacillales</taxon>
        <taxon>Lactobacillaceae</taxon>
        <taxon>Periweissella</taxon>
    </lineage>
</organism>
<accession>A0A4P6YTZ6</accession>
<evidence type="ECO:0000313" key="2">
    <source>
        <dbReference type="Proteomes" id="UP000292886"/>
    </source>
</evidence>
<reference evidence="2" key="1">
    <citation type="submission" date="2019-03" db="EMBL/GenBank/DDBJ databases">
        <title>Weissella sp. 26KH-42 Genome sequencing.</title>
        <authorList>
            <person name="Heo J."/>
            <person name="Kim S.-J."/>
            <person name="Kim J.-S."/>
            <person name="Hong S.-B."/>
            <person name="Kwon S.-W."/>
        </authorList>
    </citation>
    <scope>NUCLEOTIDE SEQUENCE [LARGE SCALE GENOMIC DNA]</scope>
    <source>
        <strain evidence="2">26KH-42</strain>
    </source>
</reference>
<dbReference type="KEGG" id="wei:EQG49_06525"/>
<dbReference type="Proteomes" id="UP000292886">
    <property type="component" value="Chromosome"/>
</dbReference>
<name>A0A4P6YTZ6_9LACO</name>
<sequence length="191" mass="21592">MTPIEDVLKNGTVYYLNDDDKLTDIDVTVSGELYPLNSKHNSKSIFNTKPAKGVLEIGVDTISILNANNETFKNIAADEIVGLHVSWVRRKGISAGLIHEPEDHFFTYLEVETKNDHYYFMNETSLLALKVLQLATHYPVVDELKLLKKFDSNLAGRELVEKINERGFETLAEATPFLTRVKSYTLTGEQN</sequence>
<keyword evidence="2" id="KW-1185">Reference proteome</keyword>
<dbReference type="EMBL" id="CP037940">
    <property type="protein sequence ID" value="QBO36137.1"/>
    <property type="molecule type" value="Genomic_DNA"/>
</dbReference>
<proteinExistence type="predicted"/>
<dbReference type="AlphaFoldDB" id="A0A4P6YTZ6"/>
<evidence type="ECO:0000313" key="1">
    <source>
        <dbReference type="EMBL" id="QBO36137.1"/>
    </source>
</evidence>